<dbReference type="EC" id="2.1.1.198" evidence="6"/>
<keyword evidence="3 6" id="KW-0489">Methyltransferase</keyword>
<comment type="function">
    <text evidence="6">Catalyzes the 2'-O-methylation of the ribose of cytidine 1402 (C1402) in 16S rRNA.</text>
</comment>
<dbReference type="Gene3D" id="3.40.1010.10">
    <property type="entry name" value="Cobalt-precorrin-4 Transmethylase, Domain 1"/>
    <property type="match status" value="1"/>
</dbReference>
<evidence type="ECO:0000256" key="1">
    <source>
        <dbReference type="ARBA" id="ARBA00022490"/>
    </source>
</evidence>
<dbReference type="InterPro" id="IPR008189">
    <property type="entry name" value="rRNA_ssu_MeTfrase_I"/>
</dbReference>
<comment type="similarity">
    <text evidence="6">Belongs to the methyltransferase superfamily. RsmI family.</text>
</comment>
<sequence>MNITEQYSYQDASDRSGALYLVGTPIGNLEDMTYRAVRTLTEADIIAAEDTRETRKLLSHFEIHGKTLYSYHEHNKQASGPELVRIMQEGKRIALVSDAGLPAISDPGADLVRMTIEAELPVIPIPGPNAALSALIASGLPTERFTFAGFLPRDRKRAELMLASLTAEAGTLLFYESPHRVAKTLERIVNTFGANRRMTLARELTKRYEHFVRGNVNECLAYVLEHPPLGECCLVVEGASEDETAAAEASQAWWQPLSEEEHVAHYEREQHISRKDAMKLAAKDRGVSRRDIYQALLQMEKERQDD</sequence>
<keyword evidence="2 6" id="KW-0698">rRNA processing</keyword>
<dbReference type="Proteomes" id="UP001199916">
    <property type="component" value="Unassembled WGS sequence"/>
</dbReference>
<dbReference type="InterPro" id="IPR014776">
    <property type="entry name" value="4pyrrole_Mease_sub2"/>
</dbReference>
<dbReference type="GO" id="GO:0008168">
    <property type="term" value="F:methyltransferase activity"/>
    <property type="evidence" value="ECO:0007669"/>
    <property type="project" value="UniProtKB-KW"/>
</dbReference>
<keyword evidence="5 6" id="KW-0949">S-adenosyl-L-methionine</keyword>
<dbReference type="HAMAP" id="MF_01877">
    <property type="entry name" value="16SrRNA_methyltr_I"/>
    <property type="match status" value="1"/>
</dbReference>
<gene>
    <name evidence="6 8" type="primary">rsmI</name>
    <name evidence="8" type="ORF">LQV63_24445</name>
</gene>
<evidence type="ECO:0000313" key="8">
    <source>
        <dbReference type="EMBL" id="MCE5172430.1"/>
    </source>
</evidence>
<dbReference type="RefSeq" id="WP_019420271.1">
    <property type="nucleotide sequence ID" value="NZ_JAJNBZ010000028.1"/>
</dbReference>
<evidence type="ECO:0000256" key="5">
    <source>
        <dbReference type="ARBA" id="ARBA00022691"/>
    </source>
</evidence>
<dbReference type="EMBL" id="JAJNBZ010000028">
    <property type="protein sequence ID" value="MCE5172430.1"/>
    <property type="molecule type" value="Genomic_DNA"/>
</dbReference>
<dbReference type="PROSITE" id="PS01296">
    <property type="entry name" value="RSMI"/>
    <property type="match status" value="1"/>
</dbReference>
<keyword evidence="9" id="KW-1185">Reference proteome</keyword>
<dbReference type="NCBIfam" id="TIGR00096">
    <property type="entry name" value="16S rRNA (cytidine(1402)-2'-O)-methyltransferase"/>
    <property type="match status" value="1"/>
</dbReference>
<dbReference type="InterPro" id="IPR018063">
    <property type="entry name" value="SAM_MeTrfase_RsmI_CS"/>
</dbReference>
<comment type="catalytic activity">
    <reaction evidence="6">
        <text>cytidine(1402) in 16S rRNA + S-adenosyl-L-methionine = 2'-O-methylcytidine(1402) in 16S rRNA + S-adenosyl-L-homocysteine + H(+)</text>
        <dbReference type="Rhea" id="RHEA:42924"/>
        <dbReference type="Rhea" id="RHEA-COMP:10285"/>
        <dbReference type="Rhea" id="RHEA-COMP:10286"/>
        <dbReference type="ChEBI" id="CHEBI:15378"/>
        <dbReference type="ChEBI" id="CHEBI:57856"/>
        <dbReference type="ChEBI" id="CHEBI:59789"/>
        <dbReference type="ChEBI" id="CHEBI:74495"/>
        <dbReference type="ChEBI" id="CHEBI:82748"/>
        <dbReference type="EC" id="2.1.1.198"/>
    </reaction>
</comment>
<dbReference type="Gene3D" id="3.30.950.10">
    <property type="entry name" value="Methyltransferase, Cobalt-precorrin-4 Transmethylase, Domain 2"/>
    <property type="match status" value="1"/>
</dbReference>
<organism evidence="8 9">
    <name type="scientific">Paenibacillus profundus</name>
    <dbReference type="NCBI Taxonomy" id="1173085"/>
    <lineage>
        <taxon>Bacteria</taxon>
        <taxon>Bacillati</taxon>
        <taxon>Bacillota</taxon>
        <taxon>Bacilli</taxon>
        <taxon>Bacillales</taxon>
        <taxon>Paenibacillaceae</taxon>
        <taxon>Paenibacillus</taxon>
    </lineage>
</organism>
<dbReference type="PIRSF" id="PIRSF005917">
    <property type="entry name" value="MTase_YraL"/>
    <property type="match status" value="1"/>
</dbReference>
<dbReference type="PANTHER" id="PTHR46111:SF1">
    <property type="entry name" value="RIBOSOMAL RNA SMALL SUBUNIT METHYLTRANSFERASE I"/>
    <property type="match status" value="1"/>
</dbReference>
<proteinExistence type="inferred from homology"/>
<dbReference type="SUPFAM" id="SSF53790">
    <property type="entry name" value="Tetrapyrrole methylase"/>
    <property type="match status" value="1"/>
</dbReference>
<dbReference type="PANTHER" id="PTHR46111">
    <property type="entry name" value="RIBOSOMAL RNA SMALL SUBUNIT METHYLTRANSFERASE I"/>
    <property type="match status" value="1"/>
</dbReference>
<dbReference type="GO" id="GO:0032259">
    <property type="term" value="P:methylation"/>
    <property type="evidence" value="ECO:0007669"/>
    <property type="project" value="UniProtKB-KW"/>
</dbReference>
<protein>
    <recommendedName>
        <fullName evidence="6">Ribosomal RNA small subunit methyltransferase I</fullName>
        <ecNumber evidence="6">2.1.1.198</ecNumber>
    </recommendedName>
    <alternativeName>
        <fullName evidence="6">16S rRNA 2'-O-ribose C1402 methyltransferase</fullName>
    </alternativeName>
    <alternativeName>
        <fullName evidence="6">rRNA (cytidine-2'-O-)-methyltransferase RsmI</fullName>
    </alternativeName>
</protein>
<evidence type="ECO:0000256" key="6">
    <source>
        <dbReference type="HAMAP-Rule" id="MF_01877"/>
    </source>
</evidence>
<reference evidence="8 9" key="1">
    <citation type="submission" date="2021-11" db="EMBL/GenBank/DDBJ databases">
        <title>Draft genome sequence of Paenibacillus profundus YoMME, a new Gram-positive bacteria with exoelectrogenic properties.</title>
        <authorList>
            <person name="Hubenova Y."/>
            <person name="Hubenova E."/>
            <person name="Manasiev Y."/>
            <person name="Peykov S."/>
            <person name="Mitov M."/>
        </authorList>
    </citation>
    <scope>NUCLEOTIDE SEQUENCE [LARGE SCALE GENOMIC DNA]</scope>
    <source>
        <strain evidence="8 9">YoMME</strain>
    </source>
</reference>
<evidence type="ECO:0000256" key="2">
    <source>
        <dbReference type="ARBA" id="ARBA00022552"/>
    </source>
</evidence>
<dbReference type="CDD" id="cd11648">
    <property type="entry name" value="RsmI"/>
    <property type="match status" value="1"/>
</dbReference>
<comment type="caution">
    <text evidence="8">The sequence shown here is derived from an EMBL/GenBank/DDBJ whole genome shotgun (WGS) entry which is preliminary data.</text>
</comment>
<dbReference type="InterPro" id="IPR014777">
    <property type="entry name" value="4pyrrole_Mease_sub1"/>
</dbReference>
<evidence type="ECO:0000256" key="3">
    <source>
        <dbReference type="ARBA" id="ARBA00022603"/>
    </source>
</evidence>
<dbReference type="InterPro" id="IPR000878">
    <property type="entry name" value="4pyrrol_Mease"/>
</dbReference>
<feature type="domain" description="Tetrapyrrole methylase" evidence="7">
    <location>
        <begin position="19"/>
        <end position="218"/>
    </location>
</feature>
<keyword evidence="1 6" id="KW-0963">Cytoplasm</keyword>
<name>A0ABS8YKN2_9BACL</name>
<dbReference type="Pfam" id="PF00590">
    <property type="entry name" value="TP_methylase"/>
    <property type="match status" value="1"/>
</dbReference>
<dbReference type="InterPro" id="IPR035996">
    <property type="entry name" value="4pyrrol_Methylase_sf"/>
</dbReference>
<accession>A0ABS8YKN2</accession>
<keyword evidence="4 6" id="KW-0808">Transferase</keyword>
<evidence type="ECO:0000259" key="7">
    <source>
        <dbReference type="Pfam" id="PF00590"/>
    </source>
</evidence>
<evidence type="ECO:0000256" key="4">
    <source>
        <dbReference type="ARBA" id="ARBA00022679"/>
    </source>
</evidence>
<evidence type="ECO:0000313" key="9">
    <source>
        <dbReference type="Proteomes" id="UP001199916"/>
    </source>
</evidence>
<comment type="subcellular location">
    <subcellularLocation>
        <location evidence="6">Cytoplasm</location>
    </subcellularLocation>
</comment>